<accession>A0A919JDD1</accession>
<dbReference type="AlphaFoldDB" id="A0A919JDD1"/>
<reference evidence="1" key="1">
    <citation type="submission" date="2021-01" db="EMBL/GenBank/DDBJ databases">
        <title>Whole genome shotgun sequence of Actinoplanes nipponensis NBRC 14063.</title>
        <authorList>
            <person name="Komaki H."/>
            <person name="Tamura T."/>
        </authorList>
    </citation>
    <scope>NUCLEOTIDE SEQUENCE</scope>
    <source>
        <strain evidence="1">NBRC 14063</strain>
    </source>
</reference>
<dbReference type="NCBIfam" id="TIGR03882">
    <property type="entry name" value="cyclo_dehyd_2"/>
    <property type="match status" value="1"/>
</dbReference>
<evidence type="ECO:0000313" key="2">
    <source>
        <dbReference type="Proteomes" id="UP000647172"/>
    </source>
</evidence>
<evidence type="ECO:0000313" key="1">
    <source>
        <dbReference type="EMBL" id="GIE46842.1"/>
    </source>
</evidence>
<dbReference type="RefSeq" id="WP_239129106.1">
    <property type="nucleotide sequence ID" value="NZ_BAAAYJ010000088.1"/>
</dbReference>
<proteinExistence type="predicted"/>
<organism evidence="1 2">
    <name type="scientific">Actinoplanes nipponensis</name>
    <dbReference type="NCBI Taxonomy" id="135950"/>
    <lineage>
        <taxon>Bacteria</taxon>
        <taxon>Bacillati</taxon>
        <taxon>Actinomycetota</taxon>
        <taxon>Actinomycetes</taxon>
        <taxon>Micromonosporales</taxon>
        <taxon>Micromonosporaceae</taxon>
        <taxon>Actinoplanes</taxon>
    </lineage>
</organism>
<dbReference type="InterPro" id="IPR022291">
    <property type="entry name" value="Bacteriocin_synth_cyclodeHase"/>
</dbReference>
<keyword evidence="2" id="KW-1185">Reference proteome</keyword>
<dbReference type="Proteomes" id="UP000647172">
    <property type="component" value="Unassembled WGS sequence"/>
</dbReference>
<dbReference type="EMBL" id="BOMQ01000008">
    <property type="protein sequence ID" value="GIE46842.1"/>
    <property type="molecule type" value="Genomic_DNA"/>
</dbReference>
<protein>
    <submittedName>
        <fullName evidence="1">Uncharacterized protein</fullName>
    </submittedName>
</protein>
<sequence>MDDDRKRLRVQGSGLLAEALREHLGGGPELPAGLTVVARDGWCPDPPERTDGSPGLTVWTELDKVVIGPLHTPGVPGCPTCARGRRRRARPDAAAVAALRDRHRAELAREPSPWLTESAAHTVAAVVGADVHLLASGGRPRTAGAPWRSSTS</sequence>
<name>A0A919JDD1_9ACTN</name>
<dbReference type="Gene3D" id="3.40.50.720">
    <property type="entry name" value="NAD(P)-binding Rossmann-like Domain"/>
    <property type="match status" value="1"/>
</dbReference>
<comment type="caution">
    <text evidence="1">The sequence shown here is derived from an EMBL/GenBank/DDBJ whole genome shotgun (WGS) entry which is preliminary data.</text>
</comment>
<gene>
    <name evidence="1" type="ORF">Ani05nite_03760</name>
</gene>